<protein>
    <submittedName>
        <fullName evidence="1">Uncharacterized protein</fullName>
    </submittedName>
</protein>
<evidence type="ECO:0000313" key="2">
    <source>
        <dbReference type="Proteomes" id="UP000297641"/>
    </source>
</evidence>
<comment type="caution">
    <text evidence="1">The sequence shown here is derived from an EMBL/GenBank/DDBJ whole genome shotgun (WGS) entry which is preliminary data.</text>
</comment>
<evidence type="ECO:0000313" key="1">
    <source>
        <dbReference type="EMBL" id="TGL04996.1"/>
    </source>
</evidence>
<dbReference type="AlphaFoldDB" id="A0A7I0HRQ4"/>
<sequence>MNIQAIENKIKELEKIFKSRPDHYFFTEKEIHSEFYSLFQKNVSNDIKHSLFHTEYPTPFKCSIEEKKFRIRPRKSNFKRSHIDSVVINPKFIEWISDNNEDLDYINGTPQNGLFNEYFGRIVELYGNSYHETKQSILLYAIEFKFYRHSYVGNSQPIKDILQDLSKMESLKKFGKKFLGDEDAFVLKTKCIVILGGNVKEDLINILTKEFKGKVDFIKK</sequence>
<dbReference type="Proteomes" id="UP000297641">
    <property type="component" value="Unassembled WGS sequence"/>
</dbReference>
<reference evidence="1 2" key="1">
    <citation type="journal article" date="2019" name="PLoS Negl. Trop. Dis.">
        <title>Revisiting the worldwide diversity of Leptospira species in the environment.</title>
        <authorList>
            <person name="Vincent A.T."/>
            <person name="Schiettekatte O."/>
            <person name="Bourhy P."/>
            <person name="Veyrier F.J."/>
            <person name="Picardeau M."/>
        </authorList>
    </citation>
    <scope>NUCLEOTIDE SEQUENCE [LARGE SCALE GENOMIC DNA]</scope>
    <source>
        <strain evidence="1 2">201800273</strain>
    </source>
</reference>
<dbReference type="EMBL" id="RQFT01000009">
    <property type="protein sequence ID" value="TGL04996.1"/>
    <property type="molecule type" value="Genomic_DNA"/>
</dbReference>
<proteinExistence type="predicted"/>
<accession>A0A7I0HRQ4</accession>
<name>A0A7I0HRQ4_9LEPT</name>
<organism evidence="1 2">
    <name type="scientific">Leptospira bouyouniensis</name>
    <dbReference type="NCBI Taxonomy" id="2484911"/>
    <lineage>
        <taxon>Bacteria</taxon>
        <taxon>Pseudomonadati</taxon>
        <taxon>Spirochaetota</taxon>
        <taxon>Spirochaetia</taxon>
        <taxon>Leptospirales</taxon>
        <taxon>Leptospiraceae</taxon>
        <taxon>Leptospira</taxon>
    </lineage>
</organism>
<gene>
    <name evidence="1" type="ORF">EHQ43_10150</name>
</gene>
<dbReference type="RefSeq" id="WP_135771131.1">
    <property type="nucleotide sequence ID" value="NZ_RQFT01000009.1"/>
</dbReference>